<dbReference type="Proteomes" id="UP000515135">
    <property type="component" value="Unplaced"/>
</dbReference>
<proteinExistence type="inferred from homology"/>
<dbReference type="GeneID" id="109484530"/>
<dbReference type="PROSITE" id="PS50119">
    <property type="entry name" value="ZF_BBOX"/>
    <property type="match status" value="1"/>
</dbReference>
<dbReference type="PANTHER" id="PTHR25462">
    <property type="entry name" value="BONUS, ISOFORM C-RELATED"/>
    <property type="match status" value="1"/>
</dbReference>
<feature type="domain" description="B box-type" evidence="10">
    <location>
        <begin position="131"/>
        <end position="172"/>
    </location>
</feature>
<dbReference type="SMART" id="SM00336">
    <property type="entry name" value="BBOX"/>
    <property type="match status" value="1"/>
</dbReference>
<evidence type="ECO:0000259" key="10">
    <source>
        <dbReference type="PROSITE" id="PS50119"/>
    </source>
</evidence>
<name>A0A6P5A263_BRABE</name>
<dbReference type="PROSITE" id="PS50089">
    <property type="entry name" value="ZF_RING_2"/>
    <property type="match status" value="1"/>
</dbReference>
<evidence type="ECO:0000256" key="8">
    <source>
        <dbReference type="PROSITE-ProRule" id="PRU00024"/>
    </source>
</evidence>
<dbReference type="AlphaFoldDB" id="A0A6P5A263"/>
<reference evidence="12" key="1">
    <citation type="submission" date="2025-08" db="UniProtKB">
        <authorList>
            <consortium name="RefSeq"/>
        </authorList>
    </citation>
    <scope>IDENTIFICATION</scope>
    <source>
        <tissue evidence="12">Gonad</tissue>
    </source>
</reference>
<dbReference type="EC" id="2.3.2.27" evidence="3"/>
<evidence type="ECO:0000256" key="1">
    <source>
        <dbReference type="ARBA" id="ARBA00000900"/>
    </source>
</evidence>
<dbReference type="InterPro" id="IPR017907">
    <property type="entry name" value="Znf_RING_CS"/>
</dbReference>
<evidence type="ECO:0000313" key="11">
    <source>
        <dbReference type="Proteomes" id="UP000515135"/>
    </source>
</evidence>
<dbReference type="PROSITE" id="PS00518">
    <property type="entry name" value="ZF_RING_1"/>
    <property type="match status" value="1"/>
</dbReference>
<keyword evidence="7" id="KW-0862">Zinc</keyword>
<dbReference type="InterPro" id="IPR000315">
    <property type="entry name" value="Znf_B-box"/>
</dbReference>
<feature type="domain" description="RING-type" evidence="9">
    <location>
        <begin position="46"/>
        <end position="86"/>
    </location>
</feature>
<evidence type="ECO:0000256" key="6">
    <source>
        <dbReference type="ARBA" id="ARBA00022771"/>
    </source>
</evidence>
<dbReference type="OrthoDB" id="6257227at2759"/>
<keyword evidence="4" id="KW-0597">Phosphoprotein</keyword>
<dbReference type="SUPFAM" id="SSF63825">
    <property type="entry name" value="YWTD domain"/>
    <property type="match status" value="1"/>
</dbReference>
<dbReference type="SUPFAM" id="SSF57850">
    <property type="entry name" value="RING/U-box"/>
    <property type="match status" value="1"/>
</dbReference>
<dbReference type="GO" id="GO:0061630">
    <property type="term" value="F:ubiquitin protein ligase activity"/>
    <property type="evidence" value="ECO:0007669"/>
    <property type="project" value="UniProtKB-EC"/>
</dbReference>
<organism evidence="11 12">
    <name type="scientific">Branchiostoma belcheri</name>
    <name type="common">Amphioxus</name>
    <dbReference type="NCBI Taxonomy" id="7741"/>
    <lineage>
        <taxon>Eukaryota</taxon>
        <taxon>Metazoa</taxon>
        <taxon>Chordata</taxon>
        <taxon>Cephalochordata</taxon>
        <taxon>Leptocardii</taxon>
        <taxon>Amphioxiformes</taxon>
        <taxon>Branchiostomatidae</taxon>
        <taxon>Branchiostoma</taxon>
    </lineage>
</organism>
<evidence type="ECO:0000313" key="12">
    <source>
        <dbReference type="RefSeq" id="XP_019643408.1"/>
    </source>
</evidence>
<dbReference type="Gene3D" id="3.30.40.10">
    <property type="entry name" value="Zinc/RING finger domain, C3HC4 (zinc finger)"/>
    <property type="match status" value="1"/>
</dbReference>
<comment type="catalytic activity">
    <reaction evidence="1">
        <text>S-ubiquitinyl-[E2 ubiquitin-conjugating enzyme]-L-cysteine + [acceptor protein]-L-lysine = [E2 ubiquitin-conjugating enzyme]-L-cysteine + N(6)-ubiquitinyl-[acceptor protein]-L-lysine.</text>
        <dbReference type="EC" id="2.3.2.27"/>
    </reaction>
</comment>
<dbReference type="RefSeq" id="XP_019643408.1">
    <property type="nucleotide sequence ID" value="XM_019787849.1"/>
</dbReference>
<evidence type="ECO:0000256" key="7">
    <source>
        <dbReference type="ARBA" id="ARBA00022833"/>
    </source>
</evidence>
<dbReference type="Pfam" id="PF00643">
    <property type="entry name" value="zf-B_box"/>
    <property type="match status" value="1"/>
</dbReference>
<sequence length="489" mass="54311">MRKREREATAHRFEDLTHRVTTVQTTMAAGPLERHYIAADISIITCSICLNTYNDPKSLPCHHTFCKDCLNDCVGNRSRIACPLCRLEVSVPHGGVSAFGTNFVIRNLVDSAQRLVDIMPESEATADCSIKDDRTCPVHPSKEMRYFCETHGVPICEDCLFTDHNEHKTKRLQDIMPGKEEELVQLVSQAKKKLTALGEKPQFIREAVASIETNMQTVIQDVIEATTESIVRLEDSMKSQRDALIKQIEKQCRDNISVLSDDRSSIERDRSLLADTIHLSEAAATHKDALEILSCIEALKELGVLGQDEEKVLAPMLTFVPASPNASYSLGSVTTEDGKISDVEEEVTECGSSIALANDSETSYEYSSDKKKGSIYPKPIQIIRFGHKGSEEGEFDHPVAVIATDKGLFVLDQNNHRMQIFELTGKFKRSFPVSLPEETGSKPCSFALHPTTDRLAVLDSGLKVVKLFTKRGKFLQTLGKGQLKEPSIV</sequence>
<dbReference type="Pfam" id="PF13445">
    <property type="entry name" value="zf-RING_UBOX"/>
    <property type="match status" value="1"/>
</dbReference>
<gene>
    <name evidence="12" type="primary">LOC109484530</name>
</gene>
<evidence type="ECO:0000256" key="2">
    <source>
        <dbReference type="ARBA" id="ARBA00008518"/>
    </source>
</evidence>
<dbReference type="Gene3D" id="2.120.10.30">
    <property type="entry name" value="TolB, C-terminal domain"/>
    <property type="match status" value="1"/>
</dbReference>
<dbReference type="InterPro" id="IPR011042">
    <property type="entry name" value="6-blade_b-propeller_TolB-like"/>
</dbReference>
<evidence type="ECO:0000256" key="3">
    <source>
        <dbReference type="ARBA" id="ARBA00012483"/>
    </source>
</evidence>
<dbReference type="Gene3D" id="3.30.160.60">
    <property type="entry name" value="Classic Zinc Finger"/>
    <property type="match status" value="1"/>
</dbReference>
<dbReference type="SMART" id="SM00184">
    <property type="entry name" value="RING"/>
    <property type="match status" value="1"/>
</dbReference>
<dbReference type="InterPro" id="IPR027370">
    <property type="entry name" value="Znf-RING_euk"/>
</dbReference>
<dbReference type="GO" id="GO:0008270">
    <property type="term" value="F:zinc ion binding"/>
    <property type="evidence" value="ECO:0007669"/>
    <property type="project" value="UniProtKB-KW"/>
</dbReference>
<keyword evidence="5" id="KW-0479">Metal-binding</keyword>
<keyword evidence="11" id="KW-1185">Reference proteome</keyword>
<evidence type="ECO:0000256" key="5">
    <source>
        <dbReference type="ARBA" id="ARBA00022723"/>
    </source>
</evidence>
<dbReference type="InterPro" id="IPR001841">
    <property type="entry name" value="Znf_RING"/>
</dbReference>
<protein>
    <recommendedName>
        <fullName evidence="3">RING-type E3 ubiquitin transferase</fullName>
        <ecNumber evidence="3">2.3.2.27</ecNumber>
    </recommendedName>
</protein>
<dbReference type="SUPFAM" id="SSF57845">
    <property type="entry name" value="B-box zinc-binding domain"/>
    <property type="match status" value="1"/>
</dbReference>
<dbReference type="KEGG" id="bbel:109484530"/>
<dbReference type="InterPro" id="IPR013083">
    <property type="entry name" value="Znf_RING/FYVE/PHD"/>
</dbReference>
<evidence type="ECO:0000259" key="9">
    <source>
        <dbReference type="PROSITE" id="PS50089"/>
    </source>
</evidence>
<accession>A0A6P5A263</accession>
<evidence type="ECO:0000256" key="4">
    <source>
        <dbReference type="ARBA" id="ARBA00022553"/>
    </source>
</evidence>
<dbReference type="PANTHER" id="PTHR25462:SF296">
    <property type="entry name" value="MEIOTIC P26, ISOFORM F"/>
    <property type="match status" value="1"/>
</dbReference>
<keyword evidence="6 8" id="KW-0863">Zinc-finger</keyword>
<dbReference type="InterPro" id="IPR047153">
    <property type="entry name" value="TRIM45/56/19-like"/>
</dbReference>
<comment type="similarity">
    <text evidence="2">Belongs to the TRIM/RBCC family.</text>
</comment>